<evidence type="ECO:0000259" key="1">
    <source>
        <dbReference type="Pfam" id="PF12867"/>
    </source>
</evidence>
<gene>
    <name evidence="3" type="ORF">FB463_002463</name>
    <name evidence="2" type="ORF">FFA01_28040</name>
</gene>
<accession>A0A7W3PJV8</accession>
<dbReference type="AlphaFoldDB" id="A0A7W3PJV8"/>
<dbReference type="Proteomes" id="UP000321154">
    <property type="component" value="Unassembled WGS sequence"/>
</dbReference>
<comment type="caution">
    <text evidence="3">The sequence shown here is derived from an EMBL/GenBank/DDBJ whole genome shotgun (WGS) entry which is preliminary data.</text>
</comment>
<evidence type="ECO:0000313" key="5">
    <source>
        <dbReference type="Proteomes" id="UP000522688"/>
    </source>
</evidence>
<reference evidence="3 5" key="2">
    <citation type="submission" date="2020-07" db="EMBL/GenBank/DDBJ databases">
        <title>Sequencing the genomes of 1000 actinobacteria strains.</title>
        <authorList>
            <person name="Klenk H.-P."/>
        </authorList>
    </citation>
    <scope>NUCLEOTIDE SEQUENCE [LARGE SCALE GENOMIC DNA]</scope>
    <source>
        <strain evidence="3 5">DSM 10309</strain>
    </source>
</reference>
<proteinExistence type="predicted"/>
<dbReference type="Proteomes" id="UP000522688">
    <property type="component" value="Unassembled WGS sequence"/>
</dbReference>
<evidence type="ECO:0000313" key="4">
    <source>
        <dbReference type="Proteomes" id="UP000321154"/>
    </source>
</evidence>
<dbReference type="Pfam" id="PF12867">
    <property type="entry name" value="DinB_2"/>
    <property type="match status" value="1"/>
</dbReference>
<keyword evidence="4" id="KW-1185">Reference proteome</keyword>
<sequence>MTPSDVLIEAFDRLPAIASRAVQGLTVDELAWRPDAEANTIAWLVWHTARGQDVQIADLAASEQIWTADGWVESFALPFAPGEMGYGQDPAAVGDVRVEAELLIGYLEAVTLRTRGYLDDLDAASYDDVVDEAWEPPVTAGARLVSILGDCSQHLGQASYVRGLFDRR</sequence>
<name>A0A7W3PJV8_9MICO</name>
<dbReference type="SUPFAM" id="SSF109854">
    <property type="entry name" value="DinB/YfiT-like putative metalloenzymes"/>
    <property type="match status" value="1"/>
</dbReference>
<dbReference type="NCBIfam" id="NF047843">
    <property type="entry name" value="MST_Rv0443"/>
    <property type="match status" value="1"/>
</dbReference>
<dbReference type="EMBL" id="BJUV01000040">
    <property type="protein sequence ID" value="GEK84495.1"/>
    <property type="molecule type" value="Genomic_DNA"/>
</dbReference>
<organism evidence="3 5">
    <name type="scientific">Frigoribacterium faeni</name>
    <dbReference type="NCBI Taxonomy" id="145483"/>
    <lineage>
        <taxon>Bacteria</taxon>
        <taxon>Bacillati</taxon>
        <taxon>Actinomycetota</taxon>
        <taxon>Actinomycetes</taxon>
        <taxon>Micrococcales</taxon>
        <taxon>Microbacteriaceae</taxon>
        <taxon>Frigoribacterium</taxon>
    </lineage>
</organism>
<protein>
    <recommendedName>
        <fullName evidence="1">DinB-like domain-containing protein</fullName>
    </recommendedName>
</protein>
<dbReference type="InterPro" id="IPR024775">
    <property type="entry name" value="DinB-like"/>
</dbReference>
<evidence type="ECO:0000313" key="2">
    <source>
        <dbReference type="EMBL" id="GEK84495.1"/>
    </source>
</evidence>
<evidence type="ECO:0000313" key="3">
    <source>
        <dbReference type="EMBL" id="MBA8814197.1"/>
    </source>
</evidence>
<dbReference type="Gene3D" id="1.20.120.450">
    <property type="entry name" value="dinb family like domain"/>
    <property type="match status" value="1"/>
</dbReference>
<dbReference type="RefSeq" id="WP_146856819.1">
    <property type="nucleotide sequence ID" value="NZ_BAAAHR010000007.1"/>
</dbReference>
<reference evidence="2 4" key="1">
    <citation type="submission" date="2019-07" db="EMBL/GenBank/DDBJ databases">
        <title>Whole genome shotgun sequence of Frigoribacterium faeni NBRC 103066.</title>
        <authorList>
            <person name="Hosoyama A."/>
            <person name="Uohara A."/>
            <person name="Ohji S."/>
            <person name="Ichikawa N."/>
        </authorList>
    </citation>
    <scope>NUCLEOTIDE SEQUENCE [LARGE SCALE GENOMIC DNA]</scope>
    <source>
        <strain evidence="2 4">NBRC 103066</strain>
    </source>
</reference>
<dbReference type="EMBL" id="JACGWW010000003">
    <property type="protein sequence ID" value="MBA8814197.1"/>
    <property type="molecule type" value="Genomic_DNA"/>
</dbReference>
<dbReference type="OrthoDB" id="2363925at2"/>
<feature type="domain" description="DinB-like" evidence="1">
    <location>
        <begin position="10"/>
        <end position="158"/>
    </location>
</feature>
<dbReference type="InterPro" id="IPR034660">
    <property type="entry name" value="DinB/YfiT-like"/>
</dbReference>